<evidence type="ECO:0000256" key="3">
    <source>
        <dbReference type="ARBA" id="ARBA00023136"/>
    </source>
</evidence>
<evidence type="ECO:0000256" key="1">
    <source>
        <dbReference type="ARBA" id="ARBA00004459"/>
    </source>
</evidence>
<keyword evidence="3" id="KW-0472">Membrane</keyword>
<dbReference type="NCBIfam" id="NF047847">
    <property type="entry name" value="SS_mature_LptM"/>
    <property type="match status" value="1"/>
</dbReference>
<reference evidence="8 9" key="1">
    <citation type="submission" date="2020-08" db="EMBL/GenBank/DDBJ databases">
        <title>Genomic Encyclopedia of Type Strains, Phase IV (KMG-IV): sequencing the most valuable type-strain genomes for metagenomic binning, comparative biology and taxonomic classification.</title>
        <authorList>
            <person name="Goeker M."/>
        </authorList>
    </citation>
    <scope>NUCLEOTIDE SEQUENCE [LARGE SCALE GENOMIC DNA]</scope>
    <source>
        <strain evidence="8 9">DSM 103737</strain>
    </source>
</reference>
<keyword evidence="2" id="KW-0732">Signal</keyword>
<feature type="region of interest" description="Disordered" evidence="7">
    <location>
        <begin position="110"/>
        <end position="158"/>
    </location>
</feature>
<evidence type="ECO:0000256" key="4">
    <source>
        <dbReference type="ARBA" id="ARBA00023139"/>
    </source>
</evidence>
<accession>A0A840CCK5</accession>
<evidence type="ECO:0000256" key="2">
    <source>
        <dbReference type="ARBA" id="ARBA00022729"/>
    </source>
</evidence>
<dbReference type="Pfam" id="PF13627">
    <property type="entry name" value="LptM_cons"/>
    <property type="match status" value="1"/>
</dbReference>
<evidence type="ECO:0000256" key="7">
    <source>
        <dbReference type="SAM" id="MobiDB-lite"/>
    </source>
</evidence>
<evidence type="ECO:0000313" key="9">
    <source>
        <dbReference type="Proteomes" id="UP000577362"/>
    </source>
</evidence>
<keyword evidence="6 8" id="KW-0449">Lipoprotein</keyword>
<proteinExistence type="predicted"/>
<keyword evidence="9" id="KW-1185">Reference proteome</keyword>
<gene>
    <name evidence="8" type="ORF">GGR16_005038</name>
</gene>
<dbReference type="EMBL" id="JACIEN010000010">
    <property type="protein sequence ID" value="MBB4019977.1"/>
    <property type="molecule type" value="Genomic_DNA"/>
</dbReference>
<evidence type="ECO:0000256" key="5">
    <source>
        <dbReference type="ARBA" id="ARBA00023237"/>
    </source>
</evidence>
<evidence type="ECO:0000313" key="8">
    <source>
        <dbReference type="EMBL" id="MBB4019977.1"/>
    </source>
</evidence>
<keyword evidence="5" id="KW-0998">Cell outer membrane</keyword>
<protein>
    <submittedName>
        <fullName evidence="8">Putative small lipoprotein YifL</fullName>
    </submittedName>
</protein>
<comment type="subcellular location">
    <subcellularLocation>
        <location evidence="1">Cell outer membrane</location>
        <topology evidence="1">Lipid-anchor</topology>
    </subcellularLocation>
</comment>
<comment type="caution">
    <text evidence="8">The sequence shown here is derived from an EMBL/GenBank/DDBJ whole genome shotgun (WGS) entry which is preliminary data.</text>
</comment>
<dbReference type="InterPro" id="IPR032831">
    <property type="entry name" value="LptM_cons"/>
</dbReference>
<evidence type="ECO:0000256" key="6">
    <source>
        <dbReference type="ARBA" id="ARBA00023288"/>
    </source>
</evidence>
<dbReference type="AlphaFoldDB" id="A0A840CCK5"/>
<keyword evidence="4" id="KW-0564">Palmitate</keyword>
<organism evidence="8 9">
    <name type="scientific">Chelatococcus caeni</name>
    <dbReference type="NCBI Taxonomy" id="1348468"/>
    <lineage>
        <taxon>Bacteria</taxon>
        <taxon>Pseudomonadati</taxon>
        <taxon>Pseudomonadota</taxon>
        <taxon>Alphaproteobacteria</taxon>
        <taxon>Hyphomicrobiales</taxon>
        <taxon>Chelatococcaceae</taxon>
        <taxon>Chelatococcus</taxon>
    </lineage>
</organism>
<dbReference type="Proteomes" id="UP000577362">
    <property type="component" value="Unassembled WGS sequence"/>
</dbReference>
<name>A0A840CCK5_9HYPH</name>
<sequence length="158" mass="16604">MSGVVSAMGLSPLLNHLMGALVRAGGEIQTVAAHEDVADGRRWRIAPSAARQYHRRRLGLALRDPSAIVRAVFPENAFVPSPLPTVRSLAVVLAVALALAACGRRGALELPPDPNAPAQEEKTSTGGASLTPSPVGTPRKQPVAQPRPNEPFFLDAIL</sequence>
<feature type="compositionally biased region" description="Polar residues" evidence="7">
    <location>
        <begin position="124"/>
        <end position="134"/>
    </location>
</feature>
<dbReference type="GO" id="GO:0009279">
    <property type="term" value="C:cell outer membrane"/>
    <property type="evidence" value="ECO:0007669"/>
    <property type="project" value="UniProtKB-SubCell"/>
</dbReference>